<feature type="transmembrane region" description="Helical" evidence="6">
    <location>
        <begin position="148"/>
        <end position="167"/>
    </location>
</feature>
<dbReference type="PANTHER" id="PTHR47089">
    <property type="entry name" value="ABC TRANSPORTER, PERMEASE PROTEIN"/>
    <property type="match status" value="1"/>
</dbReference>
<reference evidence="7 8" key="1">
    <citation type="journal article" date="2016" name="Nat. Commun.">
        <title>Thousands of microbial genomes shed light on interconnected biogeochemical processes in an aquifer system.</title>
        <authorList>
            <person name="Anantharaman K."/>
            <person name="Brown C.T."/>
            <person name="Hug L.A."/>
            <person name="Sharon I."/>
            <person name="Castelle C.J."/>
            <person name="Probst A.J."/>
            <person name="Thomas B.C."/>
            <person name="Singh A."/>
            <person name="Wilkins M.J."/>
            <person name="Karaoz U."/>
            <person name="Brodie E.L."/>
            <person name="Williams K.H."/>
            <person name="Hubbard S.S."/>
            <person name="Banfield J.F."/>
        </authorList>
    </citation>
    <scope>NUCLEOTIDE SEQUENCE [LARGE SCALE GENOMIC DNA]</scope>
</reference>
<feature type="transmembrane region" description="Helical" evidence="6">
    <location>
        <begin position="116"/>
        <end position="136"/>
    </location>
</feature>
<comment type="subcellular location">
    <subcellularLocation>
        <location evidence="1">Cell membrane</location>
        <topology evidence="1">Multi-pass membrane protein</topology>
    </subcellularLocation>
</comment>
<evidence type="ECO:0000256" key="5">
    <source>
        <dbReference type="ARBA" id="ARBA00023136"/>
    </source>
</evidence>
<dbReference type="Proteomes" id="UP000178735">
    <property type="component" value="Unassembled WGS sequence"/>
</dbReference>
<name>A0A1F7WZ25_9BACT</name>
<keyword evidence="2" id="KW-1003">Cell membrane</keyword>
<accession>A0A1F7WZ25</accession>
<feature type="transmembrane region" description="Helical" evidence="6">
    <location>
        <begin position="90"/>
        <end position="110"/>
    </location>
</feature>
<dbReference type="AlphaFoldDB" id="A0A1F7WZ25"/>
<dbReference type="GO" id="GO:0022857">
    <property type="term" value="F:transmembrane transporter activity"/>
    <property type="evidence" value="ECO:0007669"/>
    <property type="project" value="InterPro"/>
</dbReference>
<keyword evidence="5 6" id="KW-0472">Membrane</keyword>
<evidence type="ECO:0000313" key="8">
    <source>
        <dbReference type="Proteomes" id="UP000178735"/>
    </source>
</evidence>
<dbReference type="EMBL" id="MGFH01000034">
    <property type="protein sequence ID" value="OGM07977.1"/>
    <property type="molecule type" value="Genomic_DNA"/>
</dbReference>
<proteinExistence type="predicted"/>
<dbReference type="PANTHER" id="PTHR47089:SF1">
    <property type="entry name" value="GUANOSINE ABC TRANSPORTER PERMEASE PROTEIN NUPP"/>
    <property type="match status" value="1"/>
</dbReference>
<feature type="transmembrane region" description="Helical" evidence="6">
    <location>
        <begin position="18"/>
        <end position="41"/>
    </location>
</feature>
<evidence type="ECO:0008006" key="9">
    <source>
        <dbReference type="Google" id="ProtNLM"/>
    </source>
</evidence>
<dbReference type="GO" id="GO:0005886">
    <property type="term" value="C:plasma membrane"/>
    <property type="evidence" value="ECO:0007669"/>
    <property type="project" value="UniProtKB-SubCell"/>
</dbReference>
<dbReference type="STRING" id="1817813.A2008_12130"/>
<feature type="transmembrane region" description="Helical" evidence="6">
    <location>
        <begin position="319"/>
        <end position="339"/>
    </location>
</feature>
<dbReference type="InterPro" id="IPR001851">
    <property type="entry name" value="ABC_transp_permease"/>
</dbReference>
<evidence type="ECO:0000256" key="4">
    <source>
        <dbReference type="ARBA" id="ARBA00022989"/>
    </source>
</evidence>
<gene>
    <name evidence="7" type="ORF">A2008_12130</name>
</gene>
<evidence type="ECO:0000256" key="1">
    <source>
        <dbReference type="ARBA" id="ARBA00004651"/>
    </source>
</evidence>
<evidence type="ECO:0000313" key="7">
    <source>
        <dbReference type="EMBL" id="OGM07977.1"/>
    </source>
</evidence>
<dbReference type="Pfam" id="PF02653">
    <property type="entry name" value="BPD_transp_2"/>
    <property type="match status" value="1"/>
</dbReference>
<feature type="transmembrane region" description="Helical" evidence="6">
    <location>
        <begin position="197"/>
        <end position="216"/>
    </location>
</feature>
<keyword evidence="4 6" id="KW-1133">Transmembrane helix</keyword>
<protein>
    <recommendedName>
        <fullName evidence="9">ABC transporter permease</fullName>
    </recommendedName>
</protein>
<comment type="caution">
    <text evidence="7">The sequence shown here is derived from an EMBL/GenBank/DDBJ whole genome shotgun (WGS) entry which is preliminary data.</text>
</comment>
<dbReference type="CDD" id="cd06580">
    <property type="entry name" value="TM_PBP1_transp_TpRbsC_like"/>
    <property type="match status" value="1"/>
</dbReference>
<evidence type="ECO:0000256" key="2">
    <source>
        <dbReference type="ARBA" id="ARBA00022475"/>
    </source>
</evidence>
<keyword evidence="3 6" id="KW-0812">Transmembrane</keyword>
<feature type="transmembrane region" description="Helical" evidence="6">
    <location>
        <begin position="61"/>
        <end position="83"/>
    </location>
</feature>
<feature type="transmembrane region" description="Helical" evidence="6">
    <location>
        <begin position="245"/>
        <end position="265"/>
    </location>
</feature>
<feature type="transmembrane region" description="Helical" evidence="6">
    <location>
        <begin position="285"/>
        <end position="307"/>
    </location>
</feature>
<evidence type="ECO:0000256" key="6">
    <source>
        <dbReference type="SAM" id="Phobius"/>
    </source>
</evidence>
<sequence length="351" mass="37410">MILAAVFGAAKINRRFDFILIPLLAIAIAFIFAGIVILAIGESPFAALGAIFKGAFGSQTAALNMLLAATPLIFTGLAVAFAFNCGLFNIGGESQLMVGAFAAAVCGYYLELSPYIHIPLVILAAALAAGFFASIAGWLKERFEIHEVISTIMLNYAAYSLLGYMVLMPCFKESGPNPQTKEILSSAVLAPFFHRHALNYGLIIAILAAVFIWFLLYRTTTGFNIRAVGLNPAAAEYSGVNVSKMIVFSMFVSGALAGLGGAERVMGVFHKYNSTAFVGYGFDGIAVALLVNNNPIGVIFSAALFGFLKTGGAFMNREIGIPVELVIIIQAVIIFFMAADKIVKNLLKLKE</sequence>
<evidence type="ECO:0000256" key="3">
    <source>
        <dbReference type="ARBA" id="ARBA00022692"/>
    </source>
</evidence>
<organism evidence="7 8">
    <name type="scientific">Candidatus Wallbacteria bacterium GWC2_49_35</name>
    <dbReference type="NCBI Taxonomy" id="1817813"/>
    <lineage>
        <taxon>Bacteria</taxon>
        <taxon>Candidatus Walliibacteriota</taxon>
    </lineage>
</organism>